<dbReference type="RefSeq" id="WP_326834005.1">
    <property type="nucleotide sequence ID" value="NZ_CP142149.1"/>
</dbReference>
<reference evidence="4 5" key="1">
    <citation type="journal article" date="2015" name="Int. J. Syst. Evol. Microbiol.">
        <title>Amycolatopsis rhabdoformis sp. nov., an actinomycete isolated from a tropical forest soil.</title>
        <authorList>
            <person name="Souza W.R."/>
            <person name="Silva R.E."/>
            <person name="Goodfellow M."/>
            <person name="Busarakam K."/>
            <person name="Figueiro F.S."/>
            <person name="Ferreira D."/>
            <person name="Rodrigues-Filho E."/>
            <person name="Moraes L.A.B."/>
            <person name="Zucchi T.D."/>
        </authorList>
    </citation>
    <scope>NUCLEOTIDE SEQUENCE [LARGE SCALE GENOMIC DNA]</scope>
    <source>
        <strain evidence="4 5">NCIMB 14900</strain>
    </source>
</reference>
<dbReference type="InterPro" id="IPR010108">
    <property type="entry name" value="Lycopene_cyclase_b/e"/>
</dbReference>
<proteinExistence type="inferred from homology"/>
<evidence type="ECO:0000313" key="4">
    <source>
        <dbReference type="EMBL" id="WSE31198.1"/>
    </source>
</evidence>
<accession>A0ABZ1IAP1</accession>
<evidence type="ECO:0000256" key="2">
    <source>
        <dbReference type="ARBA" id="ARBA00022746"/>
    </source>
</evidence>
<name>A0ABZ1IAP1_9PSEU</name>
<dbReference type="PANTHER" id="PTHR39757">
    <property type="match status" value="1"/>
</dbReference>
<protein>
    <submittedName>
        <fullName evidence="4">Lycopene cyclase family protein</fullName>
    </submittedName>
</protein>
<keyword evidence="5" id="KW-1185">Reference proteome</keyword>
<dbReference type="EMBL" id="CP142149">
    <property type="protein sequence ID" value="WSE31198.1"/>
    <property type="molecule type" value="Genomic_DNA"/>
</dbReference>
<dbReference type="NCBIfam" id="TIGR01790">
    <property type="entry name" value="carotene-cycl"/>
    <property type="match status" value="1"/>
</dbReference>
<dbReference type="Proteomes" id="UP001330812">
    <property type="component" value="Chromosome"/>
</dbReference>
<keyword evidence="2" id="KW-0125">Carotenoid biosynthesis</keyword>
<dbReference type="Pfam" id="PF05834">
    <property type="entry name" value="Lycopene_cycl"/>
    <property type="match status" value="1"/>
</dbReference>
<evidence type="ECO:0000256" key="1">
    <source>
        <dbReference type="ARBA" id="ARBA00006599"/>
    </source>
</evidence>
<sequence>MTDVLIAGGGPAGWALARACARRGLATTLVDAAPAAPWRNTYGVWADELPGLPRETIAAAPGSTVAFGTREHRLDRGYLVLDNAGLRSWLTAAPVTVVAGRVAHAEHGRHGSTVVLADDRRLATAVVVDASGVHRVLSGGPPRGQRAEQTAYGLVLPAAEAERLVPGAADTAVFMDWRDGAPSFRYLLPLGDGSVLVEETSLAHRPGVPVEELAARLRTRLTGVGLRPRGREERVRIVLDVPVPGRGTLGAIGAGSIGAVAFGAGAFGAVPFGVAAGLVHPATGYSVATALRLAPRVAAALAGAFEAGPPAARRAAHRTLWTAEARAVHSLRQYGLRALRRMSPSELAEFFDLFFTLPGDAQRAYTSGREDLPGTAAAMARLFRAAPPRLRTRLAGRR</sequence>
<organism evidence="4 5">
    <name type="scientific">Amycolatopsis rhabdoformis</name>
    <dbReference type="NCBI Taxonomy" id="1448059"/>
    <lineage>
        <taxon>Bacteria</taxon>
        <taxon>Bacillati</taxon>
        <taxon>Actinomycetota</taxon>
        <taxon>Actinomycetes</taxon>
        <taxon>Pseudonocardiales</taxon>
        <taxon>Pseudonocardiaceae</taxon>
        <taxon>Amycolatopsis</taxon>
    </lineage>
</organism>
<evidence type="ECO:0000313" key="5">
    <source>
        <dbReference type="Proteomes" id="UP001330812"/>
    </source>
</evidence>
<dbReference type="PRINTS" id="PR00411">
    <property type="entry name" value="PNDRDTASEI"/>
</dbReference>
<dbReference type="InterPro" id="IPR036188">
    <property type="entry name" value="FAD/NAD-bd_sf"/>
</dbReference>
<dbReference type="SUPFAM" id="SSF51905">
    <property type="entry name" value="FAD/NAD(P)-binding domain"/>
    <property type="match status" value="1"/>
</dbReference>
<dbReference type="Gene3D" id="3.50.50.60">
    <property type="entry name" value="FAD/NAD(P)-binding domain"/>
    <property type="match status" value="1"/>
</dbReference>
<keyword evidence="3" id="KW-0520">NAD</keyword>
<dbReference type="PANTHER" id="PTHR39757:SF5">
    <property type="entry name" value="OS02G0190600 PROTEIN"/>
    <property type="match status" value="1"/>
</dbReference>
<comment type="similarity">
    <text evidence="1">Belongs to the lycopene cyclase family.</text>
</comment>
<evidence type="ECO:0000256" key="3">
    <source>
        <dbReference type="ARBA" id="ARBA00023027"/>
    </source>
</evidence>
<gene>
    <name evidence="4" type="ORF">VSH64_03590</name>
</gene>